<protein>
    <recommendedName>
        <fullName evidence="2">Reverse transcriptase Ty1/copia-type domain-containing protein</fullName>
    </recommendedName>
</protein>
<dbReference type="CDD" id="cd09272">
    <property type="entry name" value="RNase_HI_RT_Ty1"/>
    <property type="match status" value="1"/>
</dbReference>
<dbReference type="Proteomes" id="UP000701853">
    <property type="component" value="Chromosome 7"/>
</dbReference>
<dbReference type="PANTHER" id="PTHR11439:SF489">
    <property type="entry name" value="RNA-DIRECTED DNA POLYMERASE"/>
    <property type="match status" value="1"/>
</dbReference>
<keyword evidence="4" id="KW-1185">Reference proteome</keyword>
<name>A0A8J6D0U2_9ROSI</name>
<proteinExistence type="predicted"/>
<dbReference type="OrthoDB" id="999640at2759"/>
<sequence length="369" mass="41599">MVRLVLSLAVSHGWALHQLEVNNAFLQGTLLENVFMTQPSGFIDHDNPNHVCQLQKAIYGLNQAPRAWYHELRSYLLSFEFINSIADASLFVFRGHSTVIYLLVYVNDIIVTGNTSSTISQFLQHLSDRFSLKDLSHLHYFLGVKVIPYVDGLFLSQRKYIVDLLSKAQITEAKPVSTPMSSSVSLTLHSGSPLADTVAYRTIVGSLQYLSLTRPNISYTVNKLSQFMHQPTTNHWTAAGDKDGFTSTSDYFIYLGRNPVSWSSKKQKTIAWSSTEAEYRFVANTAVELRWLCSLLSELDVIIAQQPVIYCENVGATHLCANLVFHSRMKHVALDYHFINEQVQSGRLRVSHISTTDQLVDALTKPLPR</sequence>
<dbReference type="EMBL" id="JAHUZN010000007">
    <property type="protein sequence ID" value="KAG8489320.1"/>
    <property type="molecule type" value="Genomic_DNA"/>
</dbReference>
<organism evidence="3 4">
    <name type="scientific">Gossypium anomalum</name>
    <dbReference type="NCBI Taxonomy" id="47600"/>
    <lineage>
        <taxon>Eukaryota</taxon>
        <taxon>Viridiplantae</taxon>
        <taxon>Streptophyta</taxon>
        <taxon>Embryophyta</taxon>
        <taxon>Tracheophyta</taxon>
        <taxon>Spermatophyta</taxon>
        <taxon>Magnoliopsida</taxon>
        <taxon>eudicotyledons</taxon>
        <taxon>Gunneridae</taxon>
        <taxon>Pentapetalae</taxon>
        <taxon>rosids</taxon>
        <taxon>malvids</taxon>
        <taxon>Malvales</taxon>
        <taxon>Malvaceae</taxon>
        <taxon>Malvoideae</taxon>
        <taxon>Gossypium</taxon>
    </lineage>
</organism>
<keyword evidence="1" id="KW-0732">Signal</keyword>
<accession>A0A8J6D0U2</accession>
<reference evidence="3 4" key="1">
    <citation type="journal article" date="2021" name="bioRxiv">
        <title>The Gossypium anomalum genome as a resource for cotton improvement and evolutionary analysis of hybrid incompatibility.</title>
        <authorList>
            <person name="Grover C.E."/>
            <person name="Yuan D."/>
            <person name="Arick M.A."/>
            <person name="Miller E.R."/>
            <person name="Hu G."/>
            <person name="Peterson D.G."/>
            <person name="Wendel J.F."/>
            <person name="Udall J.A."/>
        </authorList>
    </citation>
    <scope>NUCLEOTIDE SEQUENCE [LARGE SCALE GENOMIC DNA]</scope>
    <source>
        <strain evidence="3">JFW-Udall</strain>
        <tissue evidence="3">Leaf</tissue>
    </source>
</reference>
<evidence type="ECO:0000259" key="2">
    <source>
        <dbReference type="Pfam" id="PF07727"/>
    </source>
</evidence>
<feature type="domain" description="Reverse transcriptase Ty1/copia-type" evidence="2">
    <location>
        <begin position="2"/>
        <end position="181"/>
    </location>
</feature>
<dbReference type="PANTHER" id="PTHR11439">
    <property type="entry name" value="GAG-POL-RELATED RETROTRANSPOSON"/>
    <property type="match status" value="1"/>
</dbReference>
<dbReference type="InterPro" id="IPR043502">
    <property type="entry name" value="DNA/RNA_pol_sf"/>
</dbReference>
<comment type="caution">
    <text evidence="3">The sequence shown here is derived from an EMBL/GenBank/DDBJ whole genome shotgun (WGS) entry which is preliminary data.</text>
</comment>
<gene>
    <name evidence="3" type="ORF">CXB51_017422</name>
</gene>
<feature type="signal peptide" evidence="1">
    <location>
        <begin position="1"/>
        <end position="15"/>
    </location>
</feature>
<dbReference type="InterPro" id="IPR013103">
    <property type="entry name" value="RVT_2"/>
</dbReference>
<dbReference type="Pfam" id="PF07727">
    <property type="entry name" value="RVT_2"/>
    <property type="match status" value="1"/>
</dbReference>
<feature type="chain" id="PRO_5035181670" description="Reverse transcriptase Ty1/copia-type domain-containing protein" evidence="1">
    <location>
        <begin position="16"/>
        <end position="369"/>
    </location>
</feature>
<evidence type="ECO:0000256" key="1">
    <source>
        <dbReference type="SAM" id="SignalP"/>
    </source>
</evidence>
<dbReference type="SUPFAM" id="SSF56672">
    <property type="entry name" value="DNA/RNA polymerases"/>
    <property type="match status" value="1"/>
</dbReference>
<evidence type="ECO:0000313" key="4">
    <source>
        <dbReference type="Proteomes" id="UP000701853"/>
    </source>
</evidence>
<evidence type="ECO:0000313" key="3">
    <source>
        <dbReference type="EMBL" id="KAG8489320.1"/>
    </source>
</evidence>
<dbReference type="AlphaFoldDB" id="A0A8J6D0U2"/>